<evidence type="ECO:0000256" key="4">
    <source>
        <dbReference type="ARBA" id="ARBA00023033"/>
    </source>
</evidence>
<accession>A0A0D1Z1N3</accession>
<keyword evidence="1" id="KW-0285">Flavoprotein</keyword>
<dbReference type="GO" id="GO:0071949">
    <property type="term" value="F:FAD binding"/>
    <property type="evidence" value="ECO:0007669"/>
    <property type="project" value="InterPro"/>
</dbReference>
<sequence>MPTFKIAIIGAGPSGCTLARLLLHRNVDVDVTIFESEKAINSRTQGGTLDLHTASGIKALQQCGLYDEFLKLARFDAEAFRLCNKHMQSFVHFKGTKDAKNTRGRPEIDRIQLRQLLLDALPHDIIRWNHHLKSVEEINGRYHLHFRDRPSETGFDLVVGGDGCWSHVRSLLTDEKPYYSGISGVTFLISNPKDMHPDLYELVDRGSLFAIADHRSVMAQQLGSGSITVSYWSVHPEDWVKQFESRIEDVEFVKQIVLKDLEGWDPRLRQFIESADGGVVPRNLYMLPVGNRWKNRLGITLLGDAAHVMTPFAGEGVNLAMTDAMKLAGFIETAATAGTTEALITSIKAYEEDMFERAKIVQKQTYDMMSASFLDDGGLDKNIEQYVTTAAADEIPGFLKPVFRMAAKCYFKVWRWRNPNPEATS</sequence>
<dbReference type="PANTHER" id="PTHR46972">
    <property type="entry name" value="MONOOXYGENASE ASQM-RELATED"/>
    <property type="match status" value="1"/>
</dbReference>
<dbReference type="GeneID" id="27310495"/>
<keyword evidence="2" id="KW-0274">FAD</keyword>
<dbReference type="GO" id="GO:0004497">
    <property type="term" value="F:monooxygenase activity"/>
    <property type="evidence" value="ECO:0007669"/>
    <property type="project" value="UniProtKB-KW"/>
</dbReference>
<gene>
    <name evidence="6" type="ORF">PV09_02522</name>
</gene>
<proteinExistence type="predicted"/>
<reference evidence="6 7" key="1">
    <citation type="submission" date="2015-01" db="EMBL/GenBank/DDBJ databases">
        <title>The Genome Sequence of Ochroconis gallopava CBS43764.</title>
        <authorList>
            <consortium name="The Broad Institute Genomics Platform"/>
            <person name="Cuomo C."/>
            <person name="de Hoog S."/>
            <person name="Gorbushina A."/>
            <person name="Stielow B."/>
            <person name="Teixiera M."/>
            <person name="Abouelleil A."/>
            <person name="Chapman S.B."/>
            <person name="Priest M."/>
            <person name="Young S.K."/>
            <person name="Wortman J."/>
            <person name="Nusbaum C."/>
            <person name="Birren B."/>
        </authorList>
    </citation>
    <scope>NUCLEOTIDE SEQUENCE [LARGE SCALE GENOMIC DNA]</scope>
    <source>
        <strain evidence="6 7">CBS 43764</strain>
    </source>
</reference>
<dbReference type="InParanoid" id="A0A0D1Z1N3"/>
<dbReference type="PRINTS" id="PR00420">
    <property type="entry name" value="RNGMNOXGNASE"/>
</dbReference>
<dbReference type="InterPro" id="IPR002938">
    <property type="entry name" value="FAD-bd"/>
</dbReference>
<evidence type="ECO:0000256" key="2">
    <source>
        <dbReference type="ARBA" id="ARBA00022827"/>
    </source>
</evidence>
<feature type="domain" description="FAD-binding" evidence="5">
    <location>
        <begin position="5"/>
        <end position="342"/>
    </location>
</feature>
<dbReference type="Proteomes" id="UP000053259">
    <property type="component" value="Unassembled WGS sequence"/>
</dbReference>
<evidence type="ECO:0000256" key="1">
    <source>
        <dbReference type="ARBA" id="ARBA00022630"/>
    </source>
</evidence>
<evidence type="ECO:0000256" key="3">
    <source>
        <dbReference type="ARBA" id="ARBA00023002"/>
    </source>
</evidence>
<protein>
    <recommendedName>
        <fullName evidence="5">FAD-binding domain-containing protein</fullName>
    </recommendedName>
</protein>
<dbReference type="HOGENOM" id="CLU_009665_4_0_1"/>
<dbReference type="VEuPathDB" id="FungiDB:PV09_02522"/>
<dbReference type="EMBL" id="KN847534">
    <property type="protein sequence ID" value="KIW06842.1"/>
    <property type="molecule type" value="Genomic_DNA"/>
</dbReference>
<dbReference type="InterPro" id="IPR036188">
    <property type="entry name" value="FAD/NAD-bd_sf"/>
</dbReference>
<organism evidence="6 7">
    <name type="scientific">Verruconis gallopava</name>
    <dbReference type="NCBI Taxonomy" id="253628"/>
    <lineage>
        <taxon>Eukaryota</taxon>
        <taxon>Fungi</taxon>
        <taxon>Dikarya</taxon>
        <taxon>Ascomycota</taxon>
        <taxon>Pezizomycotina</taxon>
        <taxon>Dothideomycetes</taxon>
        <taxon>Pleosporomycetidae</taxon>
        <taxon>Venturiales</taxon>
        <taxon>Sympoventuriaceae</taxon>
        <taxon>Verruconis</taxon>
    </lineage>
</organism>
<dbReference type="Pfam" id="PF01494">
    <property type="entry name" value="FAD_binding_3"/>
    <property type="match status" value="1"/>
</dbReference>
<keyword evidence="7" id="KW-1185">Reference proteome</keyword>
<evidence type="ECO:0000313" key="7">
    <source>
        <dbReference type="Proteomes" id="UP000053259"/>
    </source>
</evidence>
<dbReference type="OrthoDB" id="655030at2759"/>
<evidence type="ECO:0000259" key="5">
    <source>
        <dbReference type="Pfam" id="PF01494"/>
    </source>
</evidence>
<evidence type="ECO:0000313" key="6">
    <source>
        <dbReference type="EMBL" id="KIW06842.1"/>
    </source>
</evidence>
<keyword evidence="4" id="KW-0503">Monooxygenase</keyword>
<dbReference type="Gene3D" id="3.50.50.60">
    <property type="entry name" value="FAD/NAD(P)-binding domain"/>
    <property type="match status" value="1"/>
</dbReference>
<name>A0A0D1Z1N3_9PEZI</name>
<keyword evidence="3" id="KW-0560">Oxidoreductase</keyword>
<dbReference type="RefSeq" id="XP_016216711.1">
    <property type="nucleotide sequence ID" value="XM_016355575.1"/>
</dbReference>
<dbReference type="PANTHER" id="PTHR46972:SF1">
    <property type="entry name" value="FAD DEPENDENT OXIDOREDUCTASE DOMAIN-CONTAINING PROTEIN"/>
    <property type="match status" value="1"/>
</dbReference>
<dbReference type="STRING" id="253628.A0A0D1Z1N3"/>
<dbReference type="SUPFAM" id="SSF51905">
    <property type="entry name" value="FAD/NAD(P)-binding domain"/>
    <property type="match status" value="1"/>
</dbReference>
<dbReference type="AlphaFoldDB" id="A0A0D1Z1N3"/>